<keyword evidence="2" id="KW-1185">Reference proteome</keyword>
<evidence type="ECO:0000313" key="1">
    <source>
        <dbReference type="EMBL" id="MEQ7847810.1"/>
    </source>
</evidence>
<accession>A0ABV1NZ67</accession>
<comment type="caution">
    <text evidence="1">The sequence shown here is derived from an EMBL/GenBank/DDBJ whole genome shotgun (WGS) entry which is preliminary data.</text>
</comment>
<dbReference type="EMBL" id="JBEGDP010000010">
    <property type="protein sequence ID" value="MEQ7847810.1"/>
    <property type="molecule type" value="Genomic_DNA"/>
</dbReference>
<name>A0ABV1NZ67_9ACTN</name>
<reference evidence="1 2" key="1">
    <citation type="submission" date="2024-02" db="EMBL/GenBank/DDBJ databases">
        <title>Full genome sequence of Nocardioides kribbensis.</title>
        <authorList>
            <person name="Poletto B.L."/>
            <person name="Silva G."/>
            <person name="Galante D."/>
            <person name="Campos K.R."/>
            <person name="Santos M.B.N."/>
            <person name="Sacchi C.T."/>
        </authorList>
    </citation>
    <scope>NUCLEOTIDE SEQUENCE [LARGE SCALE GENOMIC DNA]</scope>
    <source>
        <strain evidence="1 2">O4R</strain>
    </source>
</reference>
<gene>
    <name evidence="1" type="ORF">V6R90_11015</name>
</gene>
<protein>
    <submittedName>
        <fullName evidence="1">Uncharacterized protein</fullName>
    </submittedName>
</protein>
<sequence length="76" mass="8659">MATYDADLQAAVDSTSVAYATGQTELLDYLRGELAQRDIETSDEDWLHRMVEGIKADRGFMIDSEPSDYERPRRDT</sequence>
<dbReference type="Proteomes" id="UP001482520">
    <property type="component" value="Unassembled WGS sequence"/>
</dbReference>
<dbReference type="RefSeq" id="WP_056864272.1">
    <property type="nucleotide sequence ID" value="NZ_BAAAMM010000001.1"/>
</dbReference>
<evidence type="ECO:0000313" key="2">
    <source>
        <dbReference type="Proteomes" id="UP001482520"/>
    </source>
</evidence>
<organism evidence="1 2">
    <name type="scientific">Nocardioides kribbensis</name>
    <dbReference type="NCBI Taxonomy" id="305517"/>
    <lineage>
        <taxon>Bacteria</taxon>
        <taxon>Bacillati</taxon>
        <taxon>Actinomycetota</taxon>
        <taxon>Actinomycetes</taxon>
        <taxon>Propionibacteriales</taxon>
        <taxon>Nocardioidaceae</taxon>
        <taxon>Nocardioides</taxon>
    </lineage>
</organism>
<proteinExistence type="predicted"/>